<evidence type="ECO:0000313" key="1">
    <source>
        <dbReference type="EMBL" id="AWN03232.1"/>
    </source>
</evidence>
<evidence type="ECO:0000313" key="2">
    <source>
        <dbReference type="Proteomes" id="UP000246517"/>
    </source>
</evidence>
<name>A0A2U8UHW6_9CAUD</name>
<keyword evidence="2" id="KW-1185">Reference proteome</keyword>
<organism evidence="1 2">
    <name type="scientific">Microbacterium phage Appa</name>
    <dbReference type="NCBI Taxonomy" id="2182350"/>
    <lineage>
        <taxon>Viruses</taxon>
        <taxon>Duplodnaviria</taxon>
        <taxon>Heunggongvirae</taxon>
        <taxon>Uroviricota</taxon>
        <taxon>Caudoviricetes</taxon>
        <taxon>Appavirus</taxon>
        <taxon>Appavirus appa</taxon>
    </lineage>
</organism>
<dbReference type="GeneID" id="54992045"/>
<dbReference type="KEGG" id="vg:54992045"/>
<dbReference type="PROSITE" id="PS51257">
    <property type="entry name" value="PROKAR_LIPOPROTEIN"/>
    <property type="match status" value="1"/>
</dbReference>
<protein>
    <recommendedName>
        <fullName evidence="3">DUF732 domain-containing protein</fullName>
    </recommendedName>
</protein>
<proteinExistence type="predicted"/>
<gene>
    <name evidence="1" type="primary">51</name>
    <name evidence="1" type="ORF">PBI_APPA_51</name>
</gene>
<dbReference type="RefSeq" id="YP_009801527.1">
    <property type="nucleotide sequence ID" value="NC_047972.1"/>
</dbReference>
<dbReference type="EMBL" id="MH153799">
    <property type="protein sequence ID" value="AWN03232.1"/>
    <property type="molecule type" value="Genomic_DNA"/>
</dbReference>
<dbReference type="Proteomes" id="UP000246517">
    <property type="component" value="Segment"/>
</dbReference>
<evidence type="ECO:0008006" key="3">
    <source>
        <dbReference type="Google" id="ProtNLM"/>
    </source>
</evidence>
<accession>A0A2U8UHW6</accession>
<reference evidence="1 2" key="1">
    <citation type="submission" date="2018-03" db="EMBL/GenBank/DDBJ databases">
        <authorList>
            <person name="Zack K.M."/>
            <person name="Garlena R.A."/>
            <person name="Russell D.A."/>
            <person name="Pope W.H."/>
            <person name="Jacobs-Sera D."/>
            <person name="Hatfull G.F."/>
        </authorList>
    </citation>
    <scope>NUCLEOTIDE SEQUENCE [LARGE SCALE GENOMIC DNA]</scope>
</reference>
<sequence>MQITTKAGTLLAGAVLAAVALTGCATPGGPLDPSEAATAAPTVERGEDAYLAAAENRLDIAIDTEGSFEQYPEMRQAALDVSTKTCALLAEGKTEADIFATLDSADEKVLDVMRYWITAASVYVC</sequence>